<sequence>MAAYTTLPVALQGHKRAFNTLNSPWLSAAPSQTHHNFPSAITVPAAPSPSEFYHHHCRQYLSVPIAFAPPPSPTIPAAHLSRNINFISPFPAGGRALRRIGVCDLPAALNLLVSREGKNACCSAATQDSCCRRVLVTRSSPPSPPLSLPVSPYFSLCFLSGLRSDTRPLMIVSSLLPLHSLLPTPRYLPFFFTLSPLRSIPVLISLPPHSIFPVCLPSSSTLPSRLSPSPFPSLFSPVCLPSSPSPPVCSSLLLTLSPHPSSPSDLPFLLTSSLLSVLSPFLLPLSPPSSSPFLLHLSLPIFLRSASLPLHFSPHFFLPVASFLFTLSPQLLSPPRIRRKNTGGEREKKQLKLDERSPERKQSPRGVAASPLHSTLFHTTFTRQRRAAMAPKGRPLDVLTIAPSNDRCPAPAATSPAEATLVSTPTPHPPPRLSALATNTSSVSPSPRRPYLALPTSSSFSTPRTTAFRLVATNELRRPPEKPNKSRPEKHTGQKVAAAQAVTRSPEYTAASDAPDR</sequence>
<dbReference type="PANTHER" id="PTHR48148">
    <property type="entry name" value="KERATINOCYTE PROLINE-RICH PROTEIN"/>
    <property type="match status" value="1"/>
</dbReference>
<name>A0A3R7P3M6_PENVA</name>
<feature type="compositionally biased region" description="Low complexity" evidence="1">
    <location>
        <begin position="409"/>
        <end position="420"/>
    </location>
</feature>
<feature type="compositionally biased region" description="Basic and acidic residues" evidence="1">
    <location>
        <begin position="342"/>
        <end position="362"/>
    </location>
</feature>
<proteinExistence type="predicted"/>
<dbReference type="AlphaFoldDB" id="A0A3R7P3M6"/>
<dbReference type="Proteomes" id="UP000283509">
    <property type="component" value="Unassembled WGS sequence"/>
</dbReference>
<protein>
    <submittedName>
        <fullName evidence="2">Uncharacterized protein</fullName>
    </submittedName>
</protein>
<reference evidence="2 3" key="2">
    <citation type="submission" date="2019-01" db="EMBL/GenBank/DDBJ databases">
        <title>The decoding of complex shrimp genome reveals the adaptation for benthos swimmer, frequently molting mechanism and breeding impact on genome.</title>
        <authorList>
            <person name="Sun Y."/>
            <person name="Gao Y."/>
            <person name="Yu Y."/>
        </authorList>
    </citation>
    <scope>NUCLEOTIDE SEQUENCE [LARGE SCALE GENOMIC DNA]</scope>
    <source>
        <tissue evidence="2">Muscle</tissue>
    </source>
</reference>
<evidence type="ECO:0000313" key="2">
    <source>
        <dbReference type="EMBL" id="ROT74547.1"/>
    </source>
</evidence>
<evidence type="ECO:0000313" key="3">
    <source>
        <dbReference type="Proteomes" id="UP000283509"/>
    </source>
</evidence>
<organism evidence="2 3">
    <name type="scientific">Penaeus vannamei</name>
    <name type="common">Whiteleg shrimp</name>
    <name type="synonym">Litopenaeus vannamei</name>
    <dbReference type="NCBI Taxonomy" id="6689"/>
    <lineage>
        <taxon>Eukaryota</taxon>
        <taxon>Metazoa</taxon>
        <taxon>Ecdysozoa</taxon>
        <taxon>Arthropoda</taxon>
        <taxon>Crustacea</taxon>
        <taxon>Multicrustacea</taxon>
        <taxon>Malacostraca</taxon>
        <taxon>Eumalacostraca</taxon>
        <taxon>Eucarida</taxon>
        <taxon>Decapoda</taxon>
        <taxon>Dendrobranchiata</taxon>
        <taxon>Penaeoidea</taxon>
        <taxon>Penaeidae</taxon>
        <taxon>Penaeus</taxon>
    </lineage>
</organism>
<feature type="region of interest" description="Disordered" evidence="1">
    <location>
        <begin position="335"/>
        <end position="369"/>
    </location>
</feature>
<dbReference type="PANTHER" id="PTHR48148:SF2">
    <property type="entry name" value="PA14 DOMAIN-CONTAINING PROTEIN"/>
    <property type="match status" value="1"/>
</dbReference>
<gene>
    <name evidence="2" type="ORF">C7M84_006959</name>
</gene>
<reference evidence="2 3" key="1">
    <citation type="submission" date="2018-04" db="EMBL/GenBank/DDBJ databases">
        <authorList>
            <person name="Zhang X."/>
            <person name="Yuan J."/>
            <person name="Li F."/>
            <person name="Xiang J."/>
        </authorList>
    </citation>
    <scope>NUCLEOTIDE SEQUENCE [LARGE SCALE GENOMIC DNA]</scope>
    <source>
        <tissue evidence="2">Muscle</tissue>
    </source>
</reference>
<feature type="compositionally biased region" description="Polar residues" evidence="1">
    <location>
        <begin position="436"/>
        <end position="445"/>
    </location>
</feature>
<evidence type="ECO:0000256" key="1">
    <source>
        <dbReference type="SAM" id="MobiDB-lite"/>
    </source>
</evidence>
<accession>A0A3R7P3M6</accession>
<keyword evidence="3" id="KW-1185">Reference proteome</keyword>
<dbReference type="EMBL" id="QCYY01001879">
    <property type="protein sequence ID" value="ROT74547.1"/>
    <property type="molecule type" value="Genomic_DNA"/>
</dbReference>
<feature type="compositionally biased region" description="Low complexity" evidence="1">
    <location>
        <begin position="455"/>
        <end position="469"/>
    </location>
</feature>
<comment type="caution">
    <text evidence="2">The sequence shown here is derived from an EMBL/GenBank/DDBJ whole genome shotgun (WGS) entry which is preliminary data.</text>
</comment>
<feature type="compositionally biased region" description="Basic and acidic residues" evidence="1">
    <location>
        <begin position="475"/>
        <end position="492"/>
    </location>
</feature>
<feature type="region of interest" description="Disordered" evidence="1">
    <location>
        <begin position="385"/>
        <end position="517"/>
    </location>
</feature>